<evidence type="ECO:0000256" key="2">
    <source>
        <dbReference type="SAM" id="SignalP"/>
    </source>
</evidence>
<feature type="region of interest" description="Disordered" evidence="1">
    <location>
        <begin position="50"/>
        <end position="69"/>
    </location>
</feature>
<evidence type="ECO:0000313" key="3">
    <source>
        <dbReference type="EMBL" id="KZV92398.1"/>
    </source>
</evidence>
<evidence type="ECO:0000256" key="1">
    <source>
        <dbReference type="SAM" id="MobiDB-lite"/>
    </source>
</evidence>
<keyword evidence="2" id="KW-0732">Signal</keyword>
<evidence type="ECO:0000313" key="4">
    <source>
        <dbReference type="Proteomes" id="UP000077266"/>
    </source>
</evidence>
<dbReference type="EMBL" id="KV426009">
    <property type="protein sequence ID" value="KZV92398.1"/>
    <property type="molecule type" value="Genomic_DNA"/>
</dbReference>
<gene>
    <name evidence="3" type="ORF">EXIGLDRAFT_718376</name>
</gene>
<dbReference type="Proteomes" id="UP000077266">
    <property type="component" value="Unassembled WGS sequence"/>
</dbReference>
<organism evidence="3 4">
    <name type="scientific">Exidia glandulosa HHB12029</name>
    <dbReference type="NCBI Taxonomy" id="1314781"/>
    <lineage>
        <taxon>Eukaryota</taxon>
        <taxon>Fungi</taxon>
        <taxon>Dikarya</taxon>
        <taxon>Basidiomycota</taxon>
        <taxon>Agaricomycotina</taxon>
        <taxon>Agaricomycetes</taxon>
        <taxon>Auriculariales</taxon>
        <taxon>Exidiaceae</taxon>
        <taxon>Exidia</taxon>
    </lineage>
</organism>
<feature type="compositionally biased region" description="Polar residues" evidence="1">
    <location>
        <begin position="59"/>
        <end position="69"/>
    </location>
</feature>
<evidence type="ECO:0008006" key="5">
    <source>
        <dbReference type="Google" id="ProtNLM"/>
    </source>
</evidence>
<accession>A0A165HSH3</accession>
<proteinExistence type="predicted"/>
<feature type="signal peptide" evidence="2">
    <location>
        <begin position="1"/>
        <end position="30"/>
    </location>
</feature>
<feature type="chain" id="PRO_5007858838" description="Secreted protein" evidence="2">
    <location>
        <begin position="31"/>
        <end position="69"/>
    </location>
</feature>
<name>A0A165HSH3_EXIGL</name>
<reference evidence="3 4" key="1">
    <citation type="journal article" date="2016" name="Mol. Biol. Evol.">
        <title>Comparative Genomics of Early-Diverging Mushroom-Forming Fungi Provides Insights into the Origins of Lignocellulose Decay Capabilities.</title>
        <authorList>
            <person name="Nagy L.G."/>
            <person name="Riley R."/>
            <person name="Tritt A."/>
            <person name="Adam C."/>
            <person name="Daum C."/>
            <person name="Floudas D."/>
            <person name="Sun H."/>
            <person name="Yadav J.S."/>
            <person name="Pangilinan J."/>
            <person name="Larsson K.H."/>
            <person name="Matsuura K."/>
            <person name="Barry K."/>
            <person name="Labutti K."/>
            <person name="Kuo R."/>
            <person name="Ohm R.A."/>
            <person name="Bhattacharya S.S."/>
            <person name="Shirouzu T."/>
            <person name="Yoshinaga Y."/>
            <person name="Martin F.M."/>
            <person name="Grigoriev I.V."/>
            <person name="Hibbett D.S."/>
        </authorList>
    </citation>
    <scope>NUCLEOTIDE SEQUENCE [LARGE SCALE GENOMIC DNA]</scope>
    <source>
        <strain evidence="3 4">HHB12029</strain>
    </source>
</reference>
<dbReference type="AlphaFoldDB" id="A0A165HSH3"/>
<sequence>MDTRASKSVATEKRMVLALWLIGVLGKARMRPVCSLISWIAADGRRPSDRCQRIIPPQSGESTSFYKSQ</sequence>
<protein>
    <recommendedName>
        <fullName evidence="5">Secreted protein</fullName>
    </recommendedName>
</protein>
<keyword evidence="4" id="KW-1185">Reference proteome</keyword>
<dbReference type="InParanoid" id="A0A165HSH3"/>